<dbReference type="EMBL" id="BART01009948">
    <property type="protein sequence ID" value="GAG83083.1"/>
    <property type="molecule type" value="Genomic_DNA"/>
</dbReference>
<proteinExistence type="predicted"/>
<evidence type="ECO:0000313" key="1">
    <source>
        <dbReference type="EMBL" id="GAG83083.1"/>
    </source>
</evidence>
<protein>
    <submittedName>
        <fullName evidence="1">Uncharacterized protein</fullName>
    </submittedName>
</protein>
<organism evidence="1">
    <name type="scientific">marine sediment metagenome</name>
    <dbReference type="NCBI Taxonomy" id="412755"/>
    <lineage>
        <taxon>unclassified sequences</taxon>
        <taxon>metagenomes</taxon>
        <taxon>ecological metagenomes</taxon>
    </lineage>
</organism>
<gene>
    <name evidence="1" type="ORF">S01H4_21860</name>
</gene>
<sequence length="94" mass="11071">MQTTSKDQIGRLSKIDLIDSITGEKTSLNYKKTQMTVEILGKKHLIKYEGKRTRGERKIYWYRGPHFLRDVTQVNRYGIDYDLHFTSLFLVSSI</sequence>
<accession>X1BG48</accession>
<reference evidence="1" key="1">
    <citation type="journal article" date="2014" name="Front. Microbiol.">
        <title>High frequency of phylogenetically diverse reductive dehalogenase-homologous genes in deep subseafloor sedimentary metagenomes.</title>
        <authorList>
            <person name="Kawai M."/>
            <person name="Futagami T."/>
            <person name="Toyoda A."/>
            <person name="Takaki Y."/>
            <person name="Nishi S."/>
            <person name="Hori S."/>
            <person name="Arai W."/>
            <person name="Tsubouchi T."/>
            <person name="Morono Y."/>
            <person name="Uchiyama I."/>
            <person name="Ito T."/>
            <person name="Fujiyama A."/>
            <person name="Inagaki F."/>
            <person name="Takami H."/>
        </authorList>
    </citation>
    <scope>NUCLEOTIDE SEQUENCE</scope>
    <source>
        <strain evidence="1">Expedition CK06-06</strain>
    </source>
</reference>
<name>X1BG48_9ZZZZ</name>
<comment type="caution">
    <text evidence="1">The sequence shown here is derived from an EMBL/GenBank/DDBJ whole genome shotgun (WGS) entry which is preliminary data.</text>
</comment>
<dbReference type="AlphaFoldDB" id="X1BG48"/>